<name>A0A9N7VQT4_PLEPL</name>
<proteinExistence type="predicted"/>
<evidence type="ECO:0000313" key="1">
    <source>
        <dbReference type="EMBL" id="CAB1452681.1"/>
    </source>
</evidence>
<protein>
    <submittedName>
        <fullName evidence="1">Uncharacterized protein</fullName>
    </submittedName>
</protein>
<evidence type="ECO:0000313" key="2">
    <source>
        <dbReference type="Proteomes" id="UP001153269"/>
    </source>
</evidence>
<reference evidence="1" key="1">
    <citation type="submission" date="2020-03" db="EMBL/GenBank/DDBJ databases">
        <authorList>
            <person name="Weist P."/>
        </authorList>
    </citation>
    <scope>NUCLEOTIDE SEQUENCE</scope>
</reference>
<organism evidence="1 2">
    <name type="scientific">Pleuronectes platessa</name>
    <name type="common">European plaice</name>
    <dbReference type="NCBI Taxonomy" id="8262"/>
    <lineage>
        <taxon>Eukaryota</taxon>
        <taxon>Metazoa</taxon>
        <taxon>Chordata</taxon>
        <taxon>Craniata</taxon>
        <taxon>Vertebrata</taxon>
        <taxon>Euteleostomi</taxon>
        <taxon>Actinopterygii</taxon>
        <taxon>Neopterygii</taxon>
        <taxon>Teleostei</taxon>
        <taxon>Neoteleostei</taxon>
        <taxon>Acanthomorphata</taxon>
        <taxon>Carangaria</taxon>
        <taxon>Pleuronectiformes</taxon>
        <taxon>Pleuronectoidei</taxon>
        <taxon>Pleuronectidae</taxon>
        <taxon>Pleuronectes</taxon>
    </lineage>
</organism>
<accession>A0A9N7VQT4</accession>
<keyword evidence="2" id="KW-1185">Reference proteome</keyword>
<comment type="caution">
    <text evidence="1">The sequence shown here is derived from an EMBL/GenBank/DDBJ whole genome shotgun (WGS) entry which is preliminary data.</text>
</comment>
<dbReference type="AlphaFoldDB" id="A0A9N7VQT4"/>
<dbReference type="Proteomes" id="UP001153269">
    <property type="component" value="Unassembled WGS sequence"/>
</dbReference>
<sequence>MAPRDKYVKHLIRAAFSDMLQLIGETRHISVGKEAPSLVHTYSAGRRNTVCRTRSLVTTAVIATALSRQRKSFLCFVSLVWAIYLTMDSPLSGASEGAGALQPAQTSPRHRCHLLSLPL</sequence>
<gene>
    <name evidence="1" type="ORF">PLEPLA_LOCUS40431</name>
</gene>
<dbReference type="EMBL" id="CADEAL010004138">
    <property type="protein sequence ID" value="CAB1452681.1"/>
    <property type="molecule type" value="Genomic_DNA"/>
</dbReference>